<dbReference type="AlphaFoldDB" id="A0A5C1QNU6"/>
<dbReference type="InterPro" id="IPR002125">
    <property type="entry name" value="CMP_dCMP_dom"/>
</dbReference>
<dbReference type="CDD" id="cd01286">
    <property type="entry name" value="deoxycytidylate_deaminase"/>
    <property type="match status" value="1"/>
</dbReference>
<keyword evidence="3 7" id="KW-0479">Metal-binding</keyword>
<dbReference type="PIRSF" id="PIRSF006019">
    <property type="entry name" value="dCMP_deaminase"/>
    <property type="match status" value="1"/>
</dbReference>
<comment type="similarity">
    <text evidence="2">Belongs to the cytidine and deoxycytidylate deaminase family.</text>
</comment>
<keyword evidence="9" id="KW-0131">Cell cycle</keyword>
<evidence type="ECO:0000256" key="6">
    <source>
        <dbReference type="PIRSR" id="PIRSR006019-1"/>
    </source>
</evidence>
<organism evidence="9 10">
    <name type="scientific">Oceanispirochaeta crateris</name>
    <dbReference type="NCBI Taxonomy" id="2518645"/>
    <lineage>
        <taxon>Bacteria</taxon>
        <taxon>Pseudomonadati</taxon>
        <taxon>Spirochaetota</taxon>
        <taxon>Spirochaetia</taxon>
        <taxon>Spirochaetales</taxon>
        <taxon>Spirochaetaceae</taxon>
        <taxon>Oceanispirochaeta</taxon>
    </lineage>
</organism>
<dbReference type="OrthoDB" id="9788517at2"/>
<dbReference type="GO" id="GO:0004132">
    <property type="term" value="F:dCMP deaminase activity"/>
    <property type="evidence" value="ECO:0007669"/>
    <property type="project" value="InterPro"/>
</dbReference>
<dbReference type="PROSITE" id="PS51747">
    <property type="entry name" value="CYT_DCMP_DEAMINASES_2"/>
    <property type="match status" value="1"/>
</dbReference>
<evidence type="ECO:0000256" key="5">
    <source>
        <dbReference type="ARBA" id="ARBA00022833"/>
    </source>
</evidence>
<keyword evidence="9" id="KW-0132">Cell division</keyword>
<dbReference type="Gene3D" id="3.40.140.10">
    <property type="entry name" value="Cytidine Deaminase, domain 2"/>
    <property type="match status" value="1"/>
</dbReference>
<protein>
    <submittedName>
        <fullName evidence="9">Cell division protein DedD</fullName>
    </submittedName>
</protein>
<dbReference type="InterPro" id="IPR016473">
    <property type="entry name" value="dCMP_deaminase"/>
</dbReference>
<feature type="binding site" evidence="7">
    <location>
        <position position="82"/>
    </location>
    <ligand>
        <name>Zn(2+)</name>
        <dbReference type="ChEBI" id="CHEBI:29105"/>
        <note>catalytic</note>
    </ligand>
</feature>
<sequence length="161" mass="18180">MSDYIRPSWDEYFMEVCEAISKRATCDRGRSGCVIAKDKQILVTGYVGAPPGLPHCDEAGHQFKTMIHEDGHESQHCVRTVHAEQNAICQAAKRGVSLEGATLYCRMTPCRTCCMLIISCGITRIVCERKYHAGAESEEMFKMAGITLEYKFEEVQEYEKQ</sequence>
<feature type="domain" description="CMP/dCMP-type deaminase" evidence="8">
    <location>
        <begin position="8"/>
        <end position="148"/>
    </location>
</feature>
<name>A0A5C1QNU6_9SPIO</name>
<dbReference type="Proteomes" id="UP000324209">
    <property type="component" value="Chromosome"/>
</dbReference>
<dbReference type="PROSITE" id="PS00903">
    <property type="entry name" value="CYT_DCMP_DEAMINASES_1"/>
    <property type="match status" value="1"/>
</dbReference>
<dbReference type="GO" id="GO:0051301">
    <property type="term" value="P:cell division"/>
    <property type="evidence" value="ECO:0007669"/>
    <property type="project" value="UniProtKB-KW"/>
</dbReference>
<evidence type="ECO:0000256" key="7">
    <source>
        <dbReference type="PIRSR" id="PIRSR006019-2"/>
    </source>
</evidence>
<dbReference type="InterPro" id="IPR035105">
    <property type="entry name" value="Deoxycytidylate_deaminase_dom"/>
</dbReference>
<dbReference type="PANTHER" id="PTHR11086:SF18">
    <property type="entry name" value="DEOXYCYTIDYLATE DEAMINASE"/>
    <property type="match status" value="1"/>
</dbReference>
<dbReference type="Pfam" id="PF00383">
    <property type="entry name" value="dCMP_cyt_deam_1"/>
    <property type="match status" value="1"/>
</dbReference>
<dbReference type="SUPFAM" id="SSF53927">
    <property type="entry name" value="Cytidine deaminase-like"/>
    <property type="match status" value="1"/>
</dbReference>
<dbReference type="GO" id="GO:0005737">
    <property type="term" value="C:cytoplasm"/>
    <property type="evidence" value="ECO:0007669"/>
    <property type="project" value="TreeGrafter"/>
</dbReference>
<evidence type="ECO:0000256" key="2">
    <source>
        <dbReference type="ARBA" id="ARBA00006576"/>
    </source>
</evidence>
<evidence type="ECO:0000313" key="9">
    <source>
        <dbReference type="EMBL" id="QEN07852.1"/>
    </source>
</evidence>
<evidence type="ECO:0000256" key="4">
    <source>
        <dbReference type="ARBA" id="ARBA00022801"/>
    </source>
</evidence>
<dbReference type="GO" id="GO:0006220">
    <property type="term" value="P:pyrimidine nucleotide metabolic process"/>
    <property type="evidence" value="ECO:0007669"/>
    <property type="project" value="InterPro"/>
</dbReference>
<evidence type="ECO:0000259" key="8">
    <source>
        <dbReference type="PROSITE" id="PS51747"/>
    </source>
</evidence>
<evidence type="ECO:0000256" key="3">
    <source>
        <dbReference type="ARBA" id="ARBA00022723"/>
    </source>
</evidence>
<keyword evidence="4" id="KW-0378">Hydrolase</keyword>
<comment type="cofactor">
    <cofactor evidence="1 7">
        <name>Zn(2+)</name>
        <dbReference type="ChEBI" id="CHEBI:29105"/>
    </cofactor>
</comment>
<dbReference type="InterPro" id="IPR015517">
    <property type="entry name" value="dCMP_deaminase-rel"/>
</dbReference>
<dbReference type="InterPro" id="IPR016192">
    <property type="entry name" value="APOBEC/CMP_deaminase_Zn-bd"/>
</dbReference>
<dbReference type="KEGG" id="ock:EXM22_07550"/>
<keyword evidence="10" id="KW-1185">Reference proteome</keyword>
<accession>A0A5C1QNU6</accession>
<dbReference type="PANTHER" id="PTHR11086">
    <property type="entry name" value="DEOXYCYTIDYLATE DEAMINASE-RELATED"/>
    <property type="match status" value="1"/>
</dbReference>
<keyword evidence="5 7" id="KW-0862">Zinc</keyword>
<dbReference type="InterPro" id="IPR016193">
    <property type="entry name" value="Cytidine_deaminase-like"/>
</dbReference>
<feature type="active site" description="Proton donor" evidence="6">
    <location>
        <position position="84"/>
    </location>
</feature>
<reference evidence="9 10" key="1">
    <citation type="submission" date="2019-02" db="EMBL/GenBank/DDBJ databases">
        <title>Complete Genome Sequence and Methylome Analysis of free living Spirochaetas.</title>
        <authorList>
            <person name="Fomenkov A."/>
            <person name="Dubinina G."/>
            <person name="Leshcheva N."/>
            <person name="Mikheeva N."/>
            <person name="Grabovich M."/>
            <person name="Vincze T."/>
            <person name="Roberts R.J."/>
        </authorList>
    </citation>
    <scope>NUCLEOTIDE SEQUENCE [LARGE SCALE GENOMIC DNA]</scope>
    <source>
        <strain evidence="9 10">K2</strain>
    </source>
</reference>
<evidence type="ECO:0000256" key="1">
    <source>
        <dbReference type="ARBA" id="ARBA00001947"/>
    </source>
</evidence>
<dbReference type="EMBL" id="CP036150">
    <property type="protein sequence ID" value="QEN07852.1"/>
    <property type="molecule type" value="Genomic_DNA"/>
</dbReference>
<proteinExistence type="inferred from homology"/>
<dbReference type="RefSeq" id="WP_149485932.1">
    <property type="nucleotide sequence ID" value="NZ_CP036150.1"/>
</dbReference>
<evidence type="ECO:0000313" key="10">
    <source>
        <dbReference type="Proteomes" id="UP000324209"/>
    </source>
</evidence>
<feature type="binding site" evidence="7">
    <location>
        <position position="113"/>
    </location>
    <ligand>
        <name>Zn(2+)</name>
        <dbReference type="ChEBI" id="CHEBI:29105"/>
        <note>catalytic</note>
    </ligand>
</feature>
<gene>
    <name evidence="9" type="ORF">EXM22_07550</name>
</gene>
<dbReference type="GO" id="GO:0008270">
    <property type="term" value="F:zinc ion binding"/>
    <property type="evidence" value="ECO:0007669"/>
    <property type="project" value="InterPro"/>
</dbReference>
<feature type="binding site" evidence="7">
    <location>
        <position position="110"/>
    </location>
    <ligand>
        <name>Zn(2+)</name>
        <dbReference type="ChEBI" id="CHEBI:29105"/>
        <note>catalytic</note>
    </ligand>
</feature>